<sequence length="1079" mass="123148">MPFHWQSNVNVQQIGVDDMVLLRTLSEGAIVDNLKKRLANKAIFTYIGPVLISVNPFKEMPYFTEKDMEMYQGCQQYENPPHIYALADDMYRNMMIDQESHCVIISGESGAGKTVAAKYIMNYIARISGGSQKVKHVKDVIIKSNPLLESFGNSATLRNWNSSRFGKYVEIVFNHGGEPVGGRISNFLLEKSRIVNLGKGERNFHIFYQLLSGADSNTKQTLGISNIDYYSYLNKSNCHKAEGTDDKAEFAETLNAMQVIGISDETKLEILKLVSAVLHIGNIPFVEHGNYAAVEDDDFLQYPAYLLGLNAANIKEKLISRRMESKWGRQTEEIDITHNVEQALYTRDALAKALYTRMFDFLVESVNKALDIPGTTNRNLSVGILDIYGFEIFDYNGFEQFCINFVNEKLQQIFVELTLKSEQDEYVSEGIEWTPIDYFNNKIVCDLIESKRPPGIMCQLDDICSQIHGQSEGVDNRFLVKLKQQFEQHEHYATGAECFIIKHYAGDVTYQINGFCDKNRDVLYPDLIQLMQSSTSTFLRSLFPENVSGNNKKPTSASTKIRTQANKLVESLTACTPHYVRCIKPNENKRALEFDQDRVLHQVKYLGLKENVRVRRAGYAYRRAFDKFLWRYAILSNETWPLRNYHGDARKGCEIICRSAGISRDQFQLGKTKLFIKNPESLFLLEEARERKYDSYARTLQKAFKRFVAKKHYMKMKEAASDLLFGRKERRRFSLNRNFVGDYIGIEHNPALQVIVGRRERIDFAAKVTKYDRSFKTTKLDMILTTKNITLIGRKLEKKGPNKGKLIEEIKRQIPLNKIRSVGLSPFQDDILVINVIDEYTSFLETPLKTEFLTALVKRYKEQTGQELELIFITNLIVILKKQRIQIGSPGTREIKFSIASNPSSDVATLKPDGKILHVFVSPGLPNNTRPRYRPASEENSHRPTNGYRPQQQQQQARPSPTTYATPQPIIQTTSPPKHFPPQTNGFNPAEILQRNKNASLNAVHPAPAPAIAPRPAPKPKPKGPQVRALYDYDARDLDELTFQEGQLIELISEDPSGWWQGRLGTKTGLFPANYVEKI</sequence>
<accession>A0AC35GP84</accession>
<name>A0AC35GP84_9BILA</name>
<proteinExistence type="predicted"/>
<organism evidence="1 2">
    <name type="scientific">Panagrolaimus sp. PS1159</name>
    <dbReference type="NCBI Taxonomy" id="55785"/>
    <lineage>
        <taxon>Eukaryota</taxon>
        <taxon>Metazoa</taxon>
        <taxon>Ecdysozoa</taxon>
        <taxon>Nematoda</taxon>
        <taxon>Chromadorea</taxon>
        <taxon>Rhabditida</taxon>
        <taxon>Tylenchina</taxon>
        <taxon>Panagrolaimomorpha</taxon>
        <taxon>Panagrolaimoidea</taxon>
        <taxon>Panagrolaimidae</taxon>
        <taxon>Panagrolaimus</taxon>
    </lineage>
</organism>
<reference evidence="2" key="1">
    <citation type="submission" date="2022-11" db="UniProtKB">
        <authorList>
            <consortium name="WormBaseParasite"/>
        </authorList>
    </citation>
    <scope>IDENTIFICATION</scope>
</reference>
<dbReference type="WBParaSite" id="PS1159_v2.g7212.t1">
    <property type="protein sequence ID" value="PS1159_v2.g7212.t1"/>
    <property type="gene ID" value="PS1159_v2.g7212"/>
</dbReference>
<evidence type="ECO:0000313" key="1">
    <source>
        <dbReference type="Proteomes" id="UP000887580"/>
    </source>
</evidence>
<dbReference type="Proteomes" id="UP000887580">
    <property type="component" value="Unplaced"/>
</dbReference>
<evidence type="ECO:0000313" key="2">
    <source>
        <dbReference type="WBParaSite" id="PS1159_v2.g7212.t1"/>
    </source>
</evidence>
<protein>
    <submittedName>
        <fullName evidence="2">Uncharacterized protein</fullName>
    </submittedName>
</protein>